<dbReference type="EMBL" id="JAGTTL010000020">
    <property type="protein sequence ID" value="KAK6307605.1"/>
    <property type="molecule type" value="Genomic_DNA"/>
</dbReference>
<reference evidence="2 3" key="1">
    <citation type="submission" date="2021-04" db="EMBL/GenBank/DDBJ databases">
        <authorList>
            <person name="De Guttry C."/>
            <person name="Zahm M."/>
            <person name="Klopp C."/>
            <person name="Cabau C."/>
            <person name="Louis A."/>
            <person name="Berthelot C."/>
            <person name="Parey E."/>
            <person name="Roest Crollius H."/>
            <person name="Montfort J."/>
            <person name="Robinson-Rechavi M."/>
            <person name="Bucao C."/>
            <person name="Bouchez O."/>
            <person name="Gislard M."/>
            <person name="Lluch J."/>
            <person name="Milhes M."/>
            <person name="Lampietro C."/>
            <person name="Lopez Roques C."/>
            <person name="Donnadieu C."/>
            <person name="Braasch I."/>
            <person name="Desvignes T."/>
            <person name="Postlethwait J."/>
            <person name="Bobe J."/>
            <person name="Wedekind C."/>
            <person name="Guiguen Y."/>
        </authorList>
    </citation>
    <scope>NUCLEOTIDE SEQUENCE [LARGE SCALE GENOMIC DNA]</scope>
    <source>
        <strain evidence="2">Cs_M1</strain>
        <tissue evidence="2">Blood</tissue>
    </source>
</reference>
<evidence type="ECO:0000313" key="3">
    <source>
        <dbReference type="Proteomes" id="UP001356427"/>
    </source>
</evidence>
<name>A0AAN8LCJ8_9TELE</name>
<feature type="region of interest" description="Disordered" evidence="1">
    <location>
        <begin position="60"/>
        <end position="80"/>
    </location>
</feature>
<keyword evidence="3" id="KW-1185">Reference proteome</keyword>
<protein>
    <submittedName>
        <fullName evidence="2">Uncharacterized protein</fullName>
    </submittedName>
</protein>
<dbReference type="AlphaFoldDB" id="A0AAN8LCJ8"/>
<sequence>MASVKDSSQTLLLNVIMKDEEEEVKIWEYDDYEGNSPEMAAAELVDSSQTLGLNVTIKEEEEKEDIWESVDHGETPNSSYQVETFPASVAQHQKASKLLTSMPEKAHCCDWMP</sequence>
<organism evidence="2 3">
    <name type="scientific">Coregonus suidteri</name>
    <dbReference type="NCBI Taxonomy" id="861788"/>
    <lineage>
        <taxon>Eukaryota</taxon>
        <taxon>Metazoa</taxon>
        <taxon>Chordata</taxon>
        <taxon>Craniata</taxon>
        <taxon>Vertebrata</taxon>
        <taxon>Euteleostomi</taxon>
        <taxon>Actinopterygii</taxon>
        <taxon>Neopterygii</taxon>
        <taxon>Teleostei</taxon>
        <taxon>Protacanthopterygii</taxon>
        <taxon>Salmoniformes</taxon>
        <taxon>Salmonidae</taxon>
        <taxon>Coregoninae</taxon>
        <taxon>Coregonus</taxon>
    </lineage>
</organism>
<gene>
    <name evidence="2" type="ORF">J4Q44_G00227530</name>
</gene>
<evidence type="ECO:0000256" key="1">
    <source>
        <dbReference type="SAM" id="MobiDB-lite"/>
    </source>
</evidence>
<comment type="caution">
    <text evidence="2">The sequence shown here is derived from an EMBL/GenBank/DDBJ whole genome shotgun (WGS) entry which is preliminary data.</text>
</comment>
<dbReference type="Proteomes" id="UP001356427">
    <property type="component" value="Unassembled WGS sequence"/>
</dbReference>
<evidence type="ECO:0000313" key="2">
    <source>
        <dbReference type="EMBL" id="KAK6307605.1"/>
    </source>
</evidence>
<accession>A0AAN8LCJ8</accession>
<proteinExistence type="predicted"/>